<dbReference type="OrthoDB" id="5281682at2759"/>
<dbReference type="GeneID" id="4704485"/>
<gene>
    <name evidence="1" type="ORF">ACLA_066270</name>
</gene>
<dbReference type="Proteomes" id="UP000006701">
    <property type="component" value="Unassembled WGS sequence"/>
</dbReference>
<dbReference type="STRING" id="344612.A1CGB1"/>
<accession>A1CGB1</accession>
<dbReference type="HOGENOM" id="CLU_022339_0_0_1"/>
<evidence type="ECO:0000313" key="2">
    <source>
        <dbReference type="Proteomes" id="UP000006701"/>
    </source>
</evidence>
<dbReference type="OMA" id="IWVPVWG"/>
<reference evidence="1 2" key="1">
    <citation type="journal article" date="2008" name="PLoS Genet.">
        <title>Genomic islands in the pathogenic filamentous fungus Aspergillus fumigatus.</title>
        <authorList>
            <person name="Fedorova N.D."/>
            <person name="Khaldi N."/>
            <person name="Joardar V.S."/>
            <person name="Maiti R."/>
            <person name="Amedeo P."/>
            <person name="Anderson M.J."/>
            <person name="Crabtree J."/>
            <person name="Silva J.C."/>
            <person name="Badger J.H."/>
            <person name="Albarraq A."/>
            <person name="Angiuoli S."/>
            <person name="Bussey H."/>
            <person name="Bowyer P."/>
            <person name="Cotty P.J."/>
            <person name="Dyer P.S."/>
            <person name="Egan A."/>
            <person name="Galens K."/>
            <person name="Fraser-Liggett C.M."/>
            <person name="Haas B.J."/>
            <person name="Inman J.M."/>
            <person name="Kent R."/>
            <person name="Lemieux S."/>
            <person name="Malavazi I."/>
            <person name="Orvis J."/>
            <person name="Roemer T."/>
            <person name="Ronning C.M."/>
            <person name="Sundaram J.P."/>
            <person name="Sutton G."/>
            <person name="Turner G."/>
            <person name="Venter J.C."/>
            <person name="White O.R."/>
            <person name="Whitty B.R."/>
            <person name="Youngman P."/>
            <person name="Wolfe K.H."/>
            <person name="Goldman G.H."/>
            <person name="Wortman J.R."/>
            <person name="Jiang B."/>
            <person name="Denning D.W."/>
            <person name="Nierman W.C."/>
        </authorList>
    </citation>
    <scope>NUCLEOTIDE SEQUENCE [LARGE SCALE GENOMIC DNA]</scope>
    <source>
        <strain evidence="2">ATCC 1007 / CBS 513.65 / DSM 816 / NCTC 3887 / NRRL 1</strain>
    </source>
</reference>
<proteinExistence type="predicted"/>
<organism evidence="1 2">
    <name type="scientific">Aspergillus clavatus (strain ATCC 1007 / CBS 513.65 / DSM 816 / NCTC 3887 / NRRL 1 / QM 1276 / 107)</name>
    <dbReference type="NCBI Taxonomy" id="344612"/>
    <lineage>
        <taxon>Eukaryota</taxon>
        <taxon>Fungi</taxon>
        <taxon>Dikarya</taxon>
        <taxon>Ascomycota</taxon>
        <taxon>Pezizomycotina</taxon>
        <taxon>Eurotiomycetes</taxon>
        <taxon>Eurotiomycetidae</taxon>
        <taxon>Eurotiales</taxon>
        <taxon>Aspergillaceae</taxon>
        <taxon>Aspergillus</taxon>
        <taxon>Aspergillus subgen. Fumigati</taxon>
    </lineage>
</organism>
<dbReference type="eggNOG" id="ENOG502SM1Y">
    <property type="taxonomic scope" value="Eukaryota"/>
</dbReference>
<dbReference type="KEGG" id="act:ACLA_066270"/>
<dbReference type="EMBL" id="DS027053">
    <property type="protein sequence ID" value="EAW10991.1"/>
    <property type="molecule type" value="Genomic_DNA"/>
</dbReference>
<dbReference type="RefSeq" id="XP_001272417.1">
    <property type="nucleotide sequence ID" value="XM_001272416.1"/>
</dbReference>
<name>A1CGB1_ASPCL</name>
<sequence>MSSELLSSPSSPLMISTIPPPRPVSVNSLERAPAIPTLSYPHAKEAGIRSASAGFQIHDDTASSCTTSLGQPDCQFADSPVEEEMQIQSVDTQSYKSKVRFDDLPVEVHDAILDHLFGERVSTLTMGVPGKSARNWSRCLRHPRRKALSDLALISPVWRVLVQDRIYRHIKIKGTIDELSESASWFDLKPHLAMYVRQVEFWVPVWGNRTARNLPMYQPRRRLHEEHLAVMDVTALLQATMPGWENSDPFLPRGHPFYYASSNATLEDIFHHVKNHFPEARILTLEGGHCKKPPMIRHFVNDAYGFSSIERLPPLPNIQILVMRGAWNIMREHQHWRNISQALPGLQEWHCAYAKPKIEGYETIAKILVKPPPTLLHLNISLEGFSNKENTHPSWFSDGAQPPHLCRLLGEIAPRLMSLSFTGKVCACFFQATNSKSSSSRTEVSKLRFLDLAVKTCCREKRAGAVFPFFDDFSGIGNTHFIQSFEKLVVGAVQSLGAHPSLNNIRIRFIDLDSACPLLNPYFQLADNTCTGLWNEPILHKLNQFRPQARFVELRDGIYPQYGPNHQIVGAVIPRSRPLSIHSCAYKIIADASKS</sequence>
<protein>
    <submittedName>
        <fullName evidence="1">Uncharacterized protein</fullName>
    </submittedName>
</protein>
<dbReference type="AlphaFoldDB" id="A1CGB1"/>
<keyword evidence="2" id="KW-1185">Reference proteome</keyword>
<evidence type="ECO:0000313" key="1">
    <source>
        <dbReference type="EMBL" id="EAW10991.1"/>
    </source>
</evidence>
<dbReference type="VEuPathDB" id="FungiDB:ACLA_066270"/>